<evidence type="ECO:0000313" key="3">
    <source>
        <dbReference type="Proteomes" id="UP000275571"/>
    </source>
</evidence>
<accession>A0A386PNB7</accession>
<reference evidence="2 3" key="1">
    <citation type="journal article" date="2018" name="Infect. Genet. Evol.">
        <title>Genome-wide analysis of Borrelia turcica and 'Candidatus Borrelia tachyglossi' shows relapsing fever-like genomes with unique genomic links to Lyme disease Borrelia.</title>
        <authorList>
            <person name="Gofton A.W."/>
            <person name="Margos G."/>
            <person name="Fingerle V."/>
            <person name="Hepner S."/>
            <person name="Loh S.M."/>
            <person name="Ryan U."/>
            <person name="Irwin P."/>
            <person name="Oskam C.L."/>
        </authorList>
    </citation>
    <scope>NUCLEOTIDE SEQUENCE [LARGE SCALE GENOMIC DNA]</scope>
    <source>
        <strain evidence="2 3">IST7</strain>
        <plasmid evidence="2">cp33</plasmid>
    </source>
</reference>
<dbReference type="EMBL" id="CP028888">
    <property type="protein sequence ID" value="AYE36986.1"/>
    <property type="molecule type" value="Genomic_DNA"/>
</dbReference>
<geneLocation type="plasmid" evidence="2 3">
    <name>cp33</name>
</geneLocation>
<name>A0A386PNB7_9SPIR</name>
<dbReference type="AlphaFoldDB" id="A0A386PNB7"/>
<organism evidence="2 3">
    <name type="scientific">Borrelia turcica IST7</name>
    <dbReference type="NCBI Taxonomy" id="1104446"/>
    <lineage>
        <taxon>Bacteria</taxon>
        <taxon>Pseudomonadati</taxon>
        <taxon>Spirochaetota</taxon>
        <taxon>Spirochaetia</taxon>
        <taxon>Spirochaetales</taxon>
        <taxon>Borreliaceae</taxon>
        <taxon>Borrelia</taxon>
    </lineage>
</organism>
<sequence length="123" mass="14744">MLVRTLDRIGRFVLYVLKGIRRMIWGVFCTLVGNERREIIKRLVFLWEMVEIQRKHHEKLRDEFIELSGNQVKALDDTYELAGEIERLKRQIKVLQRKAKGRENIRLSRTRRASRDIKGGVRQ</sequence>
<protein>
    <submittedName>
        <fullName evidence="2">Uncharacterized protein</fullName>
    </submittedName>
</protein>
<gene>
    <name evidence="2" type="ORF">DB313_05665</name>
</gene>
<keyword evidence="3" id="KW-1185">Reference proteome</keyword>
<keyword evidence="2" id="KW-0614">Plasmid</keyword>
<dbReference type="Proteomes" id="UP000275571">
    <property type="component" value="Plasmid cp33"/>
</dbReference>
<evidence type="ECO:0000313" key="2">
    <source>
        <dbReference type="EMBL" id="AYE36986.1"/>
    </source>
</evidence>
<dbReference type="RefSeq" id="WP_120104907.1">
    <property type="nucleotide sequence ID" value="NZ_CP028888.1"/>
</dbReference>
<proteinExistence type="predicted"/>
<evidence type="ECO:0000256" key="1">
    <source>
        <dbReference type="SAM" id="Coils"/>
    </source>
</evidence>
<feature type="coiled-coil region" evidence="1">
    <location>
        <begin position="78"/>
        <end position="105"/>
    </location>
</feature>
<keyword evidence="1" id="KW-0175">Coiled coil</keyword>
<dbReference type="KEGG" id="btur:DB313_05665"/>